<reference evidence="8" key="1">
    <citation type="submission" date="2012-12" db="EMBL/GenBank/DDBJ databases">
        <authorList>
            <person name="Hellsten U."/>
            <person name="Grimwood J."/>
            <person name="Chapman J.A."/>
            <person name="Shapiro H."/>
            <person name="Aerts A."/>
            <person name="Otillar R.P."/>
            <person name="Terry A.Y."/>
            <person name="Boore J.L."/>
            <person name="Simakov O."/>
            <person name="Marletaz F."/>
            <person name="Cho S.-J."/>
            <person name="Edsinger-Gonzales E."/>
            <person name="Havlak P."/>
            <person name="Kuo D.-H."/>
            <person name="Larsson T."/>
            <person name="Lv J."/>
            <person name="Arendt D."/>
            <person name="Savage R."/>
            <person name="Osoegawa K."/>
            <person name="de Jong P."/>
            <person name="Lindberg D.R."/>
            <person name="Seaver E.C."/>
            <person name="Weisblat D.A."/>
            <person name="Putnam N.H."/>
            <person name="Grigoriev I.V."/>
            <person name="Rokhsar D.S."/>
        </authorList>
    </citation>
    <scope>NUCLEOTIDE SEQUENCE</scope>
    <source>
        <strain evidence="8">I ESC-2004</strain>
    </source>
</reference>
<evidence type="ECO:0000256" key="2">
    <source>
        <dbReference type="ARBA" id="ARBA00022692"/>
    </source>
</evidence>
<comment type="subcellular location">
    <subcellularLocation>
        <location evidence="1">Membrane</location>
    </subcellularLocation>
</comment>
<proteinExistence type="predicted"/>
<keyword evidence="4 5" id="KW-0472">Membrane</keyword>
<dbReference type="EMBL" id="KB309291">
    <property type="protein sequence ID" value="ELT94902.1"/>
    <property type="molecule type" value="Genomic_DNA"/>
</dbReference>
<evidence type="ECO:0000256" key="5">
    <source>
        <dbReference type="SAM" id="Phobius"/>
    </source>
</evidence>
<keyword evidence="8" id="KW-1185">Reference proteome</keyword>
<sequence length="196" mass="21909">MDPEAAVNSTTQETLVAPPVTLSPAQIKECNDFYIITGVFVCCFVVLGVVGNSLTVYVFQRAGNRTSTMYLISNLAIVDALVSLMFLPVSIPPTVASLATFYIAYVSNMAYTLNQISIFFITILVWQRPHTCMHSISHTYIIKFSLIPHLTDPTAKGHLTSLIRNIMLHQTRSQEVQHPRNIAPDREAIRVVWEKV</sequence>
<accession>R7TN09</accession>
<name>R7TN09_CAPTE</name>
<protein>
    <recommendedName>
        <fullName evidence="9">G-protein coupled receptors family 1 profile domain-containing protein</fullName>
    </recommendedName>
</protein>
<dbReference type="Proteomes" id="UP000014760">
    <property type="component" value="Unassembled WGS sequence"/>
</dbReference>
<keyword evidence="2 5" id="KW-0812">Transmembrane</keyword>
<feature type="transmembrane region" description="Helical" evidence="5">
    <location>
        <begin position="33"/>
        <end position="59"/>
    </location>
</feature>
<evidence type="ECO:0008006" key="9">
    <source>
        <dbReference type="Google" id="ProtNLM"/>
    </source>
</evidence>
<dbReference type="GO" id="GO:0016020">
    <property type="term" value="C:membrane"/>
    <property type="evidence" value="ECO:0007669"/>
    <property type="project" value="UniProtKB-SubCell"/>
</dbReference>
<dbReference type="EMBL" id="AMQN01028950">
    <property type="status" value="NOT_ANNOTATED_CDS"/>
    <property type="molecule type" value="Genomic_DNA"/>
</dbReference>
<evidence type="ECO:0000313" key="8">
    <source>
        <dbReference type="Proteomes" id="UP000014760"/>
    </source>
</evidence>
<dbReference type="PRINTS" id="PR00237">
    <property type="entry name" value="GPCRRHODOPSN"/>
</dbReference>
<gene>
    <name evidence="6" type="ORF">CAPTEDRAFT_194580</name>
</gene>
<dbReference type="EMBL" id="AMQN01028951">
    <property type="status" value="NOT_ANNOTATED_CDS"/>
    <property type="molecule type" value="Genomic_DNA"/>
</dbReference>
<dbReference type="HOGENOM" id="CLU_1391452_0_0_1"/>
<dbReference type="OrthoDB" id="6153266at2759"/>
<reference evidence="7" key="3">
    <citation type="submission" date="2015-06" db="UniProtKB">
        <authorList>
            <consortium name="EnsemblMetazoa"/>
        </authorList>
    </citation>
    <scope>IDENTIFICATION</scope>
</reference>
<evidence type="ECO:0000313" key="6">
    <source>
        <dbReference type="EMBL" id="ELT94902.1"/>
    </source>
</evidence>
<feature type="transmembrane region" description="Helical" evidence="5">
    <location>
        <begin position="103"/>
        <end position="126"/>
    </location>
</feature>
<dbReference type="InterPro" id="IPR000276">
    <property type="entry name" value="GPCR_Rhodpsn"/>
</dbReference>
<dbReference type="Gene3D" id="1.20.1070.10">
    <property type="entry name" value="Rhodopsin 7-helix transmembrane proteins"/>
    <property type="match status" value="1"/>
</dbReference>
<dbReference type="AlphaFoldDB" id="R7TN09"/>
<dbReference type="SUPFAM" id="SSF81321">
    <property type="entry name" value="Family A G protein-coupled receptor-like"/>
    <property type="match status" value="1"/>
</dbReference>
<feature type="transmembrane region" description="Helical" evidence="5">
    <location>
        <begin position="71"/>
        <end position="91"/>
    </location>
</feature>
<dbReference type="EnsemblMetazoa" id="CapteT194580">
    <property type="protein sequence ID" value="CapteP194580"/>
    <property type="gene ID" value="CapteG194580"/>
</dbReference>
<evidence type="ECO:0000256" key="4">
    <source>
        <dbReference type="ARBA" id="ARBA00023136"/>
    </source>
</evidence>
<dbReference type="GO" id="GO:0004930">
    <property type="term" value="F:G protein-coupled receptor activity"/>
    <property type="evidence" value="ECO:0007669"/>
    <property type="project" value="InterPro"/>
</dbReference>
<evidence type="ECO:0000313" key="7">
    <source>
        <dbReference type="EnsemblMetazoa" id="CapteP194580"/>
    </source>
</evidence>
<organism evidence="6">
    <name type="scientific">Capitella teleta</name>
    <name type="common">Polychaete worm</name>
    <dbReference type="NCBI Taxonomy" id="283909"/>
    <lineage>
        <taxon>Eukaryota</taxon>
        <taxon>Metazoa</taxon>
        <taxon>Spiralia</taxon>
        <taxon>Lophotrochozoa</taxon>
        <taxon>Annelida</taxon>
        <taxon>Polychaeta</taxon>
        <taxon>Sedentaria</taxon>
        <taxon>Scolecida</taxon>
        <taxon>Capitellidae</taxon>
        <taxon>Capitella</taxon>
    </lineage>
</organism>
<keyword evidence="3 5" id="KW-1133">Transmembrane helix</keyword>
<evidence type="ECO:0000256" key="3">
    <source>
        <dbReference type="ARBA" id="ARBA00022989"/>
    </source>
</evidence>
<reference evidence="6 8" key="2">
    <citation type="journal article" date="2013" name="Nature">
        <title>Insights into bilaterian evolution from three spiralian genomes.</title>
        <authorList>
            <person name="Simakov O."/>
            <person name="Marletaz F."/>
            <person name="Cho S.J."/>
            <person name="Edsinger-Gonzales E."/>
            <person name="Havlak P."/>
            <person name="Hellsten U."/>
            <person name="Kuo D.H."/>
            <person name="Larsson T."/>
            <person name="Lv J."/>
            <person name="Arendt D."/>
            <person name="Savage R."/>
            <person name="Osoegawa K."/>
            <person name="de Jong P."/>
            <person name="Grimwood J."/>
            <person name="Chapman J.A."/>
            <person name="Shapiro H."/>
            <person name="Aerts A."/>
            <person name="Otillar R.P."/>
            <person name="Terry A.Y."/>
            <person name="Boore J.L."/>
            <person name="Grigoriev I.V."/>
            <person name="Lindberg D.R."/>
            <person name="Seaver E.C."/>
            <person name="Weisblat D.A."/>
            <person name="Putnam N.H."/>
            <person name="Rokhsar D.S."/>
        </authorList>
    </citation>
    <scope>NUCLEOTIDE SEQUENCE</scope>
    <source>
        <strain evidence="6 8">I ESC-2004</strain>
    </source>
</reference>
<evidence type="ECO:0000256" key="1">
    <source>
        <dbReference type="ARBA" id="ARBA00004370"/>
    </source>
</evidence>